<name>A0A516RAC3_STRST</name>
<evidence type="ECO:0008006" key="4">
    <source>
        <dbReference type="Google" id="ProtNLM"/>
    </source>
</evidence>
<dbReference type="RefSeq" id="WP_144319938.1">
    <property type="nucleotide sequence ID" value="NZ_CP040916.1"/>
</dbReference>
<dbReference type="InterPro" id="IPR006311">
    <property type="entry name" value="TAT_signal"/>
</dbReference>
<evidence type="ECO:0000256" key="1">
    <source>
        <dbReference type="SAM" id="SignalP"/>
    </source>
</evidence>
<evidence type="ECO:0000313" key="3">
    <source>
        <dbReference type="Proteomes" id="UP000316806"/>
    </source>
</evidence>
<keyword evidence="1" id="KW-0732">Signal</keyword>
<protein>
    <recommendedName>
        <fullName evidence="4">Secreted protein</fullName>
    </recommendedName>
</protein>
<dbReference type="EMBL" id="CP040916">
    <property type="protein sequence ID" value="QDQ12600.1"/>
    <property type="molecule type" value="Genomic_DNA"/>
</dbReference>
<dbReference type="Proteomes" id="UP000316806">
    <property type="component" value="Chromosome"/>
</dbReference>
<dbReference type="PROSITE" id="PS51318">
    <property type="entry name" value="TAT"/>
    <property type="match status" value="1"/>
</dbReference>
<gene>
    <name evidence="2" type="ORF">FH965_20255</name>
</gene>
<proteinExistence type="predicted"/>
<feature type="chain" id="PRO_5022174993" description="Secreted protein" evidence="1">
    <location>
        <begin position="28"/>
        <end position="94"/>
    </location>
</feature>
<evidence type="ECO:0000313" key="2">
    <source>
        <dbReference type="EMBL" id="QDQ12600.1"/>
    </source>
</evidence>
<reference evidence="2 3" key="1">
    <citation type="journal article" date="2019" name="J. Ind. Microbiol. Biotechnol.">
        <title>The complete genomic sequence of Streptomyces spectabilis NRRL-2792 and identification of secondary metabolite biosynthetic gene clusters.</title>
        <authorList>
            <person name="Sinha A."/>
            <person name="Phillips-Salemka S."/>
            <person name="Niraula T.A."/>
            <person name="Short K.A."/>
            <person name="Niraula N.P."/>
        </authorList>
    </citation>
    <scope>NUCLEOTIDE SEQUENCE [LARGE SCALE GENOMIC DNA]</scope>
    <source>
        <strain evidence="2 3">NRRL 2792</strain>
    </source>
</reference>
<organism evidence="2 3">
    <name type="scientific">Streptomyces spectabilis</name>
    <dbReference type="NCBI Taxonomy" id="68270"/>
    <lineage>
        <taxon>Bacteria</taxon>
        <taxon>Bacillati</taxon>
        <taxon>Actinomycetota</taxon>
        <taxon>Actinomycetes</taxon>
        <taxon>Kitasatosporales</taxon>
        <taxon>Streptomycetaceae</taxon>
        <taxon>Streptomyces</taxon>
    </lineage>
</organism>
<sequence length="94" mass="9743">MTSARRILAAVSLAAGAAALMAPAAQASTEAQPAKEISPMATLDELGRMPLPEAQHDAVPTVSSQLGGLHRLNELHQITDLVQPVTQLVPAVQT</sequence>
<dbReference type="AlphaFoldDB" id="A0A516RAC3"/>
<feature type="signal peptide" evidence="1">
    <location>
        <begin position="1"/>
        <end position="27"/>
    </location>
</feature>
<accession>A0A516RAC3</accession>